<proteinExistence type="inferred from homology"/>
<feature type="domain" description="Alpha-D-phosphohexomutase alpha/beta/alpha" evidence="8">
    <location>
        <begin position="165"/>
        <end position="270"/>
    </location>
</feature>
<dbReference type="SUPFAM" id="SSF53738">
    <property type="entry name" value="Phosphoglucomutase, first 3 domains"/>
    <property type="match status" value="3"/>
</dbReference>
<protein>
    <submittedName>
        <fullName evidence="10">Phosphomannomutase/phosphoglucomutase</fullName>
    </submittedName>
</protein>
<dbReference type="AlphaFoldDB" id="A0A9D2DW16"/>
<evidence type="ECO:0000256" key="4">
    <source>
        <dbReference type="ARBA" id="ARBA00022723"/>
    </source>
</evidence>
<dbReference type="InterPro" id="IPR005844">
    <property type="entry name" value="A-D-PHexomutase_a/b/a-I"/>
</dbReference>
<evidence type="ECO:0000313" key="10">
    <source>
        <dbReference type="EMBL" id="HIZ24101.1"/>
    </source>
</evidence>
<dbReference type="Pfam" id="PF02879">
    <property type="entry name" value="PGM_PMM_II"/>
    <property type="match status" value="1"/>
</dbReference>
<accession>A0A9D2DW16</accession>
<gene>
    <name evidence="10" type="ORF">H9812_01295</name>
</gene>
<comment type="caution">
    <text evidence="10">The sequence shown here is derived from an EMBL/GenBank/DDBJ whole genome shotgun (WGS) entry which is preliminary data.</text>
</comment>
<evidence type="ECO:0000256" key="3">
    <source>
        <dbReference type="ARBA" id="ARBA00022553"/>
    </source>
</evidence>
<dbReference type="Proteomes" id="UP000824044">
    <property type="component" value="Unassembled WGS sequence"/>
</dbReference>
<evidence type="ECO:0000256" key="6">
    <source>
        <dbReference type="ARBA" id="ARBA00023235"/>
    </source>
</evidence>
<evidence type="ECO:0000256" key="5">
    <source>
        <dbReference type="ARBA" id="ARBA00022842"/>
    </source>
</evidence>
<evidence type="ECO:0000259" key="7">
    <source>
        <dbReference type="Pfam" id="PF02878"/>
    </source>
</evidence>
<name>A0A9D2DW16_9FIRM</name>
<keyword evidence="3" id="KW-0597">Phosphoprotein</keyword>
<reference evidence="10" key="1">
    <citation type="journal article" date="2021" name="PeerJ">
        <title>Extensive microbial diversity within the chicken gut microbiome revealed by metagenomics and culture.</title>
        <authorList>
            <person name="Gilroy R."/>
            <person name="Ravi A."/>
            <person name="Getino M."/>
            <person name="Pursley I."/>
            <person name="Horton D.L."/>
            <person name="Alikhan N.F."/>
            <person name="Baker D."/>
            <person name="Gharbi K."/>
            <person name="Hall N."/>
            <person name="Watson M."/>
            <person name="Adriaenssens E.M."/>
            <person name="Foster-Nyarko E."/>
            <person name="Jarju S."/>
            <person name="Secka A."/>
            <person name="Antonio M."/>
            <person name="Oren A."/>
            <person name="Chaudhuri R.R."/>
            <person name="La Ragione R."/>
            <person name="Hildebrand F."/>
            <person name="Pallen M.J."/>
        </authorList>
    </citation>
    <scope>NUCLEOTIDE SEQUENCE</scope>
    <source>
        <strain evidence="10">CHK33-5263</strain>
    </source>
</reference>
<dbReference type="FunFam" id="3.40.120.10:FF:000010">
    <property type="entry name" value="phosphomannomutase/phosphoglucomutase isoform X1"/>
    <property type="match status" value="1"/>
</dbReference>
<dbReference type="InterPro" id="IPR036900">
    <property type="entry name" value="A-D-PHexomutase_C_sf"/>
</dbReference>
<reference evidence="10" key="2">
    <citation type="submission" date="2021-04" db="EMBL/GenBank/DDBJ databases">
        <authorList>
            <person name="Gilroy R."/>
        </authorList>
    </citation>
    <scope>NUCLEOTIDE SEQUENCE</scope>
    <source>
        <strain evidence="10">CHK33-5263</strain>
    </source>
</reference>
<keyword evidence="5" id="KW-0460">Magnesium</keyword>
<dbReference type="CDD" id="cd03089">
    <property type="entry name" value="PMM_PGM"/>
    <property type="match status" value="1"/>
</dbReference>
<dbReference type="PRINTS" id="PR00509">
    <property type="entry name" value="PGMPMM"/>
</dbReference>
<evidence type="ECO:0000313" key="11">
    <source>
        <dbReference type="Proteomes" id="UP000824044"/>
    </source>
</evidence>
<dbReference type="InterPro" id="IPR050060">
    <property type="entry name" value="Phosphoglucosamine_mutase"/>
</dbReference>
<dbReference type="GO" id="GO:0046872">
    <property type="term" value="F:metal ion binding"/>
    <property type="evidence" value="ECO:0007669"/>
    <property type="project" value="UniProtKB-KW"/>
</dbReference>
<dbReference type="EMBL" id="DXBS01000028">
    <property type="protein sequence ID" value="HIZ24101.1"/>
    <property type="molecule type" value="Genomic_DNA"/>
</dbReference>
<comment type="cofactor">
    <cofactor evidence="1">
        <name>Mg(2+)</name>
        <dbReference type="ChEBI" id="CHEBI:18420"/>
    </cofactor>
</comment>
<dbReference type="GO" id="GO:0004615">
    <property type="term" value="F:phosphomannomutase activity"/>
    <property type="evidence" value="ECO:0007669"/>
    <property type="project" value="TreeGrafter"/>
</dbReference>
<dbReference type="GO" id="GO:0005975">
    <property type="term" value="P:carbohydrate metabolic process"/>
    <property type="evidence" value="ECO:0007669"/>
    <property type="project" value="InterPro"/>
</dbReference>
<feature type="domain" description="Alpha-D-phosphohexomutase alpha/beta/alpha" evidence="9">
    <location>
        <begin position="275"/>
        <end position="390"/>
    </location>
</feature>
<dbReference type="InterPro" id="IPR016055">
    <property type="entry name" value="A-D-PHexomutase_a/b/a-I/II/III"/>
</dbReference>
<dbReference type="PANTHER" id="PTHR42946">
    <property type="entry name" value="PHOSPHOHEXOSE MUTASE"/>
    <property type="match status" value="1"/>
</dbReference>
<sequence>MTEQEFLNLRNGTDVRGTAIAGVDNDPVTLTDEAVLAIAKAFCVWAADKTGKPCPTVAVGHDSRLSADHIASLVAEGVTSCGGNVILTGLSSTPSMFMLLQDDFGADVSVMITASHLPYQKNGLKFFSKEGGLEGSDVADILKIAAAGNFPSGKGSVTKKSYIEKYSADLVEKVRKACGSDKPLAGKKILVDAGNGAGWFYVDLVLKPLGADTTGSQFLDPDGSFPNHIPNPENETAMGSVCAAVVKNKADFGIIFDTDVDRAGAVAPDGEEINRNRLIALISAILLQEQPGAVIVTDSVTSDGLAQFIASRGGVHRRFKRGYKNVINEAKRLNAEGKNSPLAIETSGHAALRENYFLDDGAYLVTRLLIALAQCAKEGKDLMALIADLPEPAEAAEVRLGFIPGCDFKNLGKGVIADFTAHAEQTPYMTLAPDNCEGVRVNFDVSHGNGWALLRMSLHEPIMPINVESDSAGGNTVIMRELYEFLSKYPFLNTDNLKKNI</sequence>
<comment type="similarity">
    <text evidence="2">Belongs to the phosphohexose mutase family.</text>
</comment>
<evidence type="ECO:0000259" key="8">
    <source>
        <dbReference type="Pfam" id="PF02879"/>
    </source>
</evidence>
<dbReference type="InterPro" id="IPR005841">
    <property type="entry name" value="Alpha-D-phosphohexomutase_SF"/>
</dbReference>
<dbReference type="Gene3D" id="3.30.310.50">
    <property type="entry name" value="Alpha-D-phosphohexomutase, C-terminal domain"/>
    <property type="match status" value="1"/>
</dbReference>
<dbReference type="Pfam" id="PF02878">
    <property type="entry name" value="PGM_PMM_I"/>
    <property type="match status" value="1"/>
</dbReference>
<dbReference type="Gene3D" id="3.40.120.10">
    <property type="entry name" value="Alpha-D-Glucose-1,6-Bisphosphate, subunit A, domain 3"/>
    <property type="match status" value="3"/>
</dbReference>
<dbReference type="InterPro" id="IPR005846">
    <property type="entry name" value="A-D-PHexomutase_a/b/a-III"/>
</dbReference>
<keyword evidence="6" id="KW-0413">Isomerase</keyword>
<keyword evidence="4" id="KW-0479">Metal-binding</keyword>
<dbReference type="PANTHER" id="PTHR42946:SF1">
    <property type="entry name" value="PHOSPHOGLUCOMUTASE (ALPHA-D-GLUCOSE-1,6-BISPHOSPHATE-DEPENDENT)"/>
    <property type="match status" value="1"/>
</dbReference>
<organism evidence="10 11">
    <name type="scientific">Candidatus Gallimonas intestinigallinarum</name>
    <dbReference type="NCBI Taxonomy" id="2838604"/>
    <lineage>
        <taxon>Bacteria</taxon>
        <taxon>Bacillati</taxon>
        <taxon>Bacillota</taxon>
        <taxon>Clostridia</taxon>
        <taxon>Candidatus Gallimonas</taxon>
    </lineage>
</organism>
<feature type="domain" description="Alpha-D-phosphohexomutase alpha/beta/alpha" evidence="7">
    <location>
        <begin position="14"/>
        <end position="141"/>
    </location>
</feature>
<dbReference type="SUPFAM" id="SSF55957">
    <property type="entry name" value="Phosphoglucomutase, C-terminal domain"/>
    <property type="match status" value="1"/>
</dbReference>
<dbReference type="InterPro" id="IPR005845">
    <property type="entry name" value="A-D-PHexomutase_a/b/a-II"/>
</dbReference>
<dbReference type="Pfam" id="PF02880">
    <property type="entry name" value="PGM_PMM_III"/>
    <property type="match status" value="1"/>
</dbReference>
<evidence type="ECO:0000256" key="2">
    <source>
        <dbReference type="ARBA" id="ARBA00010231"/>
    </source>
</evidence>
<evidence type="ECO:0000259" key="9">
    <source>
        <dbReference type="Pfam" id="PF02880"/>
    </source>
</evidence>
<evidence type="ECO:0000256" key="1">
    <source>
        <dbReference type="ARBA" id="ARBA00001946"/>
    </source>
</evidence>